<dbReference type="PANTHER" id="PTHR22642:SF2">
    <property type="entry name" value="PROTEIN LONG AFTER FAR-RED 3"/>
    <property type="match status" value="1"/>
</dbReference>
<dbReference type="PANTHER" id="PTHR22642">
    <property type="entry name" value="IMIDAZOLONEPROPIONASE"/>
    <property type="match status" value="1"/>
</dbReference>
<dbReference type="SUPFAM" id="SSF51338">
    <property type="entry name" value="Composite domain of metallo-dependent hydrolases"/>
    <property type="match status" value="1"/>
</dbReference>
<dbReference type="GO" id="GO:0016810">
    <property type="term" value="F:hydrolase activity, acting on carbon-nitrogen (but not peptide) bonds"/>
    <property type="evidence" value="ECO:0007669"/>
    <property type="project" value="InterPro"/>
</dbReference>
<protein>
    <submittedName>
        <fullName evidence="3">Amidohydrolase</fullName>
    </submittedName>
</protein>
<keyword evidence="3" id="KW-0378">Hydrolase</keyword>
<feature type="domain" description="Amidohydrolase 3" evidence="2">
    <location>
        <begin position="163"/>
        <end position="627"/>
    </location>
</feature>
<dbReference type="Gene3D" id="3.10.310.70">
    <property type="match status" value="1"/>
</dbReference>
<dbReference type="InterPro" id="IPR013108">
    <property type="entry name" value="Amidohydro_3"/>
</dbReference>
<dbReference type="OrthoDB" id="9031471at2"/>
<evidence type="ECO:0000313" key="3">
    <source>
        <dbReference type="EMBL" id="QBY55447.1"/>
    </source>
</evidence>
<dbReference type="EMBL" id="CP038636">
    <property type="protein sequence ID" value="QBY55447.1"/>
    <property type="molecule type" value="Genomic_DNA"/>
</dbReference>
<dbReference type="AlphaFoldDB" id="A0A4P7LRN5"/>
<dbReference type="Gene3D" id="2.30.40.10">
    <property type="entry name" value="Urease, subunit C, domain 1"/>
    <property type="match status" value="1"/>
</dbReference>
<evidence type="ECO:0000256" key="1">
    <source>
        <dbReference type="SAM" id="MobiDB-lite"/>
    </source>
</evidence>
<dbReference type="InterPro" id="IPR011059">
    <property type="entry name" value="Metal-dep_hydrolase_composite"/>
</dbReference>
<gene>
    <name evidence="3" type="ORF">E0W60_30845</name>
</gene>
<dbReference type="InterPro" id="IPR032466">
    <property type="entry name" value="Metal_Hydrolase"/>
</dbReference>
<geneLocation type="plasmid" evidence="3">
    <name>unnamed1</name>
</geneLocation>
<feature type="region of interest" description="Disordered" evidence="1">
    <location>
        <begin position="1"/>
        <end position="20"/>
    </location>
</feature>
<proteinExistence type="predicted"/>
<dbReference type="Gene3D" id="3.20.20.140">
    <property type="entry name" value="Metal-dependent hydrolases"/>
    <property type="match status" value="1"/>
</dbReference>
<evidence type="ECO:0000259" key="2">
    <source>
        <dbReference type="Pfam" id="PF07969"/>
    </source>
</evidence>
<dbReference type="SUPFAM" id="SSF51556">
    <property type="entry name" value="Metallo-dependent hydrolases"/>
    <property type="match status" value="1"/>
</dbReference>
<dbReference type="KEGG" id="cox:E0W60_30845"/>
<name>A0A4P7LRN5_9BURK</name>
<accession>A0A4P7LRN5</accession>
<dbReference type="Proteomes" id="UP000295294">
    <property type="component" value="Plasmid unnamed1"/>
</dbReference>
<keyword evidence="3" id="KW-0614">Plasmid</keyword>
<reference evidence="3 4" key="1">
    <citation type="submission" date="2019-03" db="EMBL/GenBank/DDBJ databases">
        <title>Efficiently degradation of phenoxyalkanoic acid herbicides by Cupriavidus oxalaticus strain X32.</title>
        <authorList>
            <person name="Sheng X."/>
        </authorList>
    </citation>
    <scope>NUCLEOTIDE SEQUENCE [LARGE SCALE GENOMIC DNA]</scope>
    <source>
        <strain evidence="3 4">X32</strain>
        <plasmid evidence="3 4">unnamed1</plasmid>
    </source>
</reference>
<evidence type="ECO:0000313" key="4">
    <source>
        <dbReference type="Proteomes" id="UP000295294"/>
    </source>
</evidence>
<sequence length="631" mass="68361">MNRRTMNFLARTDAPRSDRRSHYAPACGCCMAPSQFLEMVETYAHHAGQDLHWTTPRRLVQPFHWTCASQGLQDAVLQGSLDAASASVLTSAAAQPSAAAPAIRRRPALQRVCTGIDKALLNGKIFTSDARQLWCEALAIQDGRIAYVGSVTEIEALCGPGTEVFDLGGRVVIPGFNDAHMHHTPDPVGVRLPIDPVADPSFEEVGRMIREAVAATPPGTWIYGVMGIELINDRRVDRVALDNFAPEHPLILLGLTNHTNVINTPAIVRLGIEEEAPDPLGGYFERLPGTRRVSGRIHEYAQWAPQRCFASMATVEQGAASIRALAADCLQFGITTVQNMSWTPTARYVEMLQAADAPIRIRLIRFPPAGPEGRVLHEGVGLTPSIGKRFGVSGTKWILDGTSVERAAAMGRSYADDPSTEGRENFSLAEVREMMRESLRADDQLLLHAIGPKAVENVIRAAESLPDIDWAARGLRMEHGDGLDAEQIERARNIGLMVVQNPTHFLFPQIYGPRFGAGTRFASFRTLMDKGLAVGIGSDGPVNPFLGLMAALIHPARPEEGSSMEQAVIAYTLGSAQAEQQADRKGMLAPGYLADLAVLSQDIFSVAADALPATRSLLTLVEGETVYEATE</sequence>
<dbReference type="Pfam" id="PF07969">
    <property type="entry name" value="Amidohydro_3"/>
    <property type="match status" value="1"/>
</dbReference>
<organism evidence="3 4">
    <name type="scientific">Cupriavidus oxalaticus</name>
    <dbReference type="NCBI Taxonomy" id="96344"/>
    <lineage>
        <taxon>Bacteria</taxon>
        <taxon>Pseudomonadati</taxon>
        <taxon>Pseudomonadota</taxon>
        <taxon>Betaproteobacteria</taxon>
        <taxon>Burkholderiales</taxon>
        <taxon>Burkholderiaceae</taxon>
        <taxon>Cupriavidus</taxon>
    </lineage>
</organism>